<gene>
    <name evidence="2" type="ORF">TGFOU_318180</name>
</gene>
<dbReference type="VEuPathDB" id="ToxoDB:TGFOU_318180"/>
<reference evidence="2 3" key="1">
    <citation type="submission" date="2014-07" db="EMBL/GenBank/DDBJ databases">
        <authorList>
            <person name="Sibley D."/>
            <person name="Venepally P."/>
            <person name="Karamycheva S."/>
            <person name="Hadjithomas M."/>
            <person name="Khan A."/>
            <person name="Brunk B."/>
            <person name="Roos D."/>
            <person name="Caler E."/>
            <person name="Lorenzi H."/>
        </authorList>
    </citation>
    <scope>NUCLEOTIDE SEQUENCE [LARGE SCALE GENOMIC DNA]</scope>
    <source>
        <strain evidence="2 3">FOU</strain>
    </source>
</reference>
<dbReference type="EMBL" id="AEYH02002689">
    <property type="protein sequence ID" value="KFG36075.1"/>
    <property type="molecule type" value="Genomic_DNA"/>
</dbReference>
<evidence type="ECO:0000313" key="3">
    <source>
        <dbReference type="Proteomes" id="UP000028838"/>
    </source>
</evidence>
<name>A0A086JVA7_TOXGO</name>
<proteinExistence type="inferred from homology"/>
<dbReference type="GO" id="GO:0005778">
    <property type="term" value="C:peroxisomal membrane"/>
    <property type="evidence" value="ECO:0007669"/>
    <property type="project" value="UniProtKB-SubCell"/>
</dbReference>
<dbReference type="AlphaFoldDB" id="A0A086JVA7"/>
<keyword evidence="1" id="KW-0962">Peroxisome biogenesis</keyword>
<comment type="caution">
    <text evidence="2">The sequence shown here is derived from an EMBL/GenBank/DDBJ whole genome shotgun (WGS) entry which is preliminary data.</text>
</comment>
<evidence type="ECO:0000313" key="2">
    <source>
        <dbReference type="EMBL" id="KFG36075.1"/>
    </source>
</evidence>
<keyword evidence="1" id="KW-0576">Peroxisome</keyword>
<accession>A0A086JVA7</accession>
<dbReference type="InterPro" id="IPR013919">
    <property type="entry name" value="Pex16"/>
</dbReference>
<organism evidence="2 3">
    <name type="scientific">Toxoplasma gondii FOU</name>
    <dbReference type="NCBI Taxonomy" id="943167"/>
    <lineage>
        <taxon>Eukaryota</taxon>
        <taxon>Sar</taxon>
        <taxon>Alveolata</taxon>
        <taxon>Apicomplexa</taxon>
        <taxon>Conoidasida</taxon>
        <taxon>Coccidia</taxon>
        <taxon>Eucoccidiorida</taxon>
        <taxon>Eimeriorina</taxon>
        <taxon>Sarcocystidae</taxon>
        <taxon>Toxoplasma</taxon>
    </lineage>
</organism>
<dbReference type="Proteomes" id="UP000028838">
    <property type="component" value="Unassembled WGS sequence"/>
</dbReference>
<comment type="similarity">
    <text evidence="1">Belongs to the peroxin-16 family.</text>
</comment>
<dbReference type="GO" id="GO:0007031">
    <property type="term" value="P:peroxisome organization"/>
    <property type="evidence" value="ECO:0007669"/>
    <property type="project" value="UniProtKB-KW"/>
</dbReference>
<dbReference type="Pfam" id="PF08610">
    <property type="entry name" value="Pex16"/>
    <property type="match status" value="1"/>
</dbReference>
<dbReference type="OrthoDB" id="10276328at2759"/>
<protein>
    <recommendedName>
        <fullName evidence="1">Peroxisomal membrane protein PEX16</fullName>
    </recommendedName>
</protein>
<comment type="subcellular location">
    <subcellularLocation>
        <location evidence="1">Peroxisome membrane</location>
    </subcellularLocation>
</comment>
<evidence type="ECO:0000256" key="1">
    <source>
        <dbReference type="RuleBase" id="RU365003"/>
    </source>
</evidence>
<sequence>MFSRFSLLMGEFLYHFRPILHLILLRRAFRQPERRWRGMAGTSLFEGLWLPWVVALVMDILSYNLVQKGLVQEWGEPQCERGATASRHPVDERGYPLSTAENFEQAELQNRTVEAFLVYRHLYFTTSGT</sequence>